<evidence type="ECO:0000313" key="3">
    <source>
        <dbReference type="Proteomes" id="UP001201262"/>
    </source>
</evidence>
<name>A0AAD4KMX8_9EURO</name>
<keyword evidence="1" id="KW-0732">Signal</keyword>
<dbReference type="Proteomes" id="UP001201262">
    <property type="component" value="Unassembled WGS sequence"/>
</dbReference>
<reference evidence="2" key="1">
    <citation type="submission" date="2021-12" db="EMBL/GenBank/DDBJ databases">
        <title>Convergent genome expansion in fungi linked to evolution of root-endophyte symbiosis.</title>
        <authorList>
            <consortium name="DOE Joint Genome Institute"/>
            <person name="Ke Y.-H."/>
            <person name="Bonito G."/>
            <person name="Liao H.-L."/>
            <person name="Looney B."/>
            <person name="Rojas-Flechas A."/>
            <person name="Nash J."/>
            <person name="Hameed K."/>
            <person name="Schadt C."/>
            <person name="Martin F."/>
            <person name="Crous P.W."/>
            <person name="Miettinen O."/>
            <person name="Magnuson J.K."/>
            <person name="Labbe J."/>
            <person name="Jacobson D."/>
            <person name="Doktycz M.J."/>
            <person name="Veneault-Fourrey C."/>
            <person name="Kuo A."/>
            <person name="Mondo S."/>
            <person name="Calhoun S."/>
            <person name="Riley R."/>
            <person name="Ohm R."/>
            <person name="LaButti K."/>
            <person name="Andreopoulos B."/>
            <person name="Pangilinan J."/>
            <person name="Nolan M."/>
            <person name="Tritt A."/>
            <person name="Clum A."/>
            <person name="Lipzen A."/>
            <person name="Daum C."/>
            <person name="Barry K."/>
            <person name="Grigoriev I.V."/>
            <person name="Vilgalys R."/>
        </authorList>
    </citation>
    <scope>NUCLEOTIDE SEQUENCE</scope>
    <source>
        <strain evidence="2">PMI_201</strain>
    </source>
</reference>
<dbReference type="AlphaFoldDB" id="A0AAD4KMX8"/>
<evidence type="ECO:0000256" key="1">
    <source>
        <dbReference type="SAM" id="SignalP"/>
    </source>
</evidence>
<proteinExistence type="predicted"/>
<dbReference type="EMBL" id="JAJTJA010000011">
    <property type="protein sequence ID" value="KAH8692132.1"/>
    <property type="molecule type" value="Genomic_DNA"/>
</dbReference>
<dbReference type="RefSeq" id="XP_046068129.1">
    <property type="nucleotide sequence ID" value="XM_046217067.1"/>
</dbReference>
<sequence length="79" mass="8448">MIAGTLGFIMFFSNTILPAGRGCGRETVVTSPITPLVTPPMLSPLTGFIPATDRTVSRDGQSIFLLFRQGLPPVHYGRG</sequence>
<protein>
    <submittedName>
        <fullName evidence="2">Uncharacterized protein</fullName>
    </submittedName>
</protein>
<organism evidence="2 3">
    <name type="scientific">Talaromyces proteolyticus</name>
    <dbReference type="NCBI Taxonomy" id="1131652"/>
    <lineage>
        <taxon>Eukaryota</taxon>
        <taxon>Fungi</taxon>
        <taxon>Dikarya</taxon>
        <taxon>Ascomycota</taxon>
        <taxon>Pezizomycotina</taxon>
        <taxon>Eurotiomycetes</taxon>
        <taxon>Eurotiomycetidae</taxon>
        <taxon>Eurotiales</taxon>
        <taxon>Trichocomaceae</taxon>
        <taxon>Talaromyces</taxon>
        <taxon>Talaromyces sect. Bacilispori</taxon>
    </lineage>
</organism>
<gene>
    <name evidence="2" type="ORF">BGW36DRAFT_387059</name>
</gene>
<dbReference type="GeneID" id="70247354"/>
<keyword evidence="3" id="KW-1185">Reference proteome</keyword>
<comment type="caution">
    <text evidence="2">The sequence shown here is derived from an EMBL/GenBank/DDBJ whole genome shotgun (WGS) entry which is preliminary data.</text>
</comment>
<feature type="chain" id="PRO_5042142436" evidence="1">
    <location>
        <begin position="23"/>
        <end position="79"/>
    </location>
</feature>
<evidence type="ECO:0000313" key="2">
    <source>
        <dbReference type="EMBL" id="KAH8692132.1"/>
    </source>
</evidence>
<feature type="signal peptide" evidence="1">
    <location>
        <begin position="1"/>
        <end position="22"/>
    </location>
</feature>
<accession>A0AAD4KMX8</accession>